<dbReference type="AlphaFoldDB" id="A0AAN9MQ61"/>
<keyword evidence="3" id="KW-1185">Reference proteome</keyword>
<sequence>MVRWKLTSTIFGLFFITSFATACKLGRQQTTRAKKEALSTTATATATATWSISTISVLGSMNISCINFV</sequence>
<gene>
    <name evidence="2" type="ORF">VNO80_14828</name>
</gene>
<keyword evidence="1" id="KW-0732">Signal</keyword>
<proteinExistence type="predicted"/>
<protein>
    <submittedName>
        <fullName evidence="2">Uncharacterized protein</fullName>
    </submittedName>
</protein>
<evidence type="ECO:0000256" key="1">
    <source>
        <dbReference type="SAM" id="SignalP"/>
    </source>
</evidence>
<organism evidence="2 3">
    <name type="scientific">Phaseolus coccineus</name>
    <name type="common">Scarlet runner bean</name>
    <name type="synonym">Phaseolus multiflorus</name>
    <dbReference type="NCBI Taxonomy" id="3886"/>
    <lineage>
        <taxon>Eukaryota</taxon>
        <taxon>Viridiplantae</taxon>
        <taxon>Streptophyta</taxon>
        <taxon>Embryophyta</taxon>
        <taxon>Tracheophyta</taxon>
        <taxon>Spermatophyta</taxon>
        <taxon>Magnoliopsida</taxon>
        <taxon>eudicotyledons</taxon>
        <taxon>Gunneridae</taxon>
        <taxon>Pentapetalae</taxon>
        <taxon>rosids</taxon>
        <taxon>fabids</taxon>
        <taxon>Fabales</taxon>
        <taxon>Fabaceae</taxon>
        <taxon>Papilionoideae</taxon>
        <taxon>50 kb inversion clade</taxon>
        <taxon>NPAAA clade</taxon>
        <taxon>indigoferoid/millettioid clade</taxon>
        <taxon>Phaseoleae</taxon>
        <taxon>Phaseolus</taxon>
    </lineage>
</organism>
<comment type="caution">
    <text evidence="2">The sequence shown here is derived from an EMBL/GenBank/DDBJ whole genome shotgun (WGS) entry which is preliminary data.</text>
</comment>
<evidence type="ECO:0000313" key="3">
    <source>
        <dbReference type="Proteomes" id="UP001374584"/>
    </source>
</evidence>
<evidence type="ECO:0000313" key="2">
    <source>
        <dbReference type="EMBL" id="KAK7355568.1"/>
    </source>
</evidence>
<accession>A0AAN9MQ61</accession>
<dbReference type="Proteomes" id="UP001374584">
    <property type="component" value="Unassembled WGS sequence"/>
</dbReference>
<dbReference type="EMBL" id="JAYMYR010000006">
    <property type="protein sequence ID" value="KAK7355568.1"/>
    <property type="molecule type" value="Genomic_DNA"/>
</dbReference>
<feature type="signal peptide" evidence="1">
    <location>
        <begin position="1"/>
        <end position="22"/>
    </location>
</feature>
<feature type="chain" id="PRO_5043036770" evidence="1">
    <location>
        <begin position="23"/>
        <end position="69"/>
    </location>
</feature>
<dbReference type="PROSITE" id="PS51257">
    <property type="entry name" value="PROKAR_LIPOPROTEIN"/>
    <property type="match status" value="1"/>
</dbReference>
<name>A0AAN9MQ61_PHACN</name>
<reference evidence="2 3" key="1">
    <citation type="submission" date="2024-01" db="EMBL/GenBank/DDBJ databases">
        <title>The genomes of 5 underutilized Papilionoideae crops provide insights into root nodulation and disease resistanc.</title>
        <authorList>
            <person name="Jiang F."/>
        </authorList>
    </citation>
    <scope>NUCLEOTIDE SEQUENCE [LARGE SCALE GENOMIC DNA]</scope>
    <source>
        <strain evidence="2">JINMINGXINNONG_FW02</strain>
        <tissue evidence="2">Leaves</tissue>
    </source>
</reference>